<dbReference type="GO" id="GO:0005829">
    <property type="term" value="C:cytosol"/>
    <property type="evidence" value="ECO:0007669"/>
    <property type="project" value="TreeGrafter"/>
</dbReference>
<dbReference type="InterPro" id="IPR012318">
    <property type="entry name" value="HTH_CRP"/>
</dbReference>
<keyword evidence="3" id="KW-0804">Transcription</keyword>
<dbReference type="InterPro" id="IPR018490">
    <property type="entry name" value="cNMP-bd_dom_sf"/>
</dbReference>
<dbReference type="EMBL" id="VDES01000002">
    <property type="protein sequence ID" value="MBA1374004.1"/>
    <property type="molecule type" value="Genomic_DNA"/>
</dbReference>
<dbReference type="AlphaFoldDB" id="A0A7V8U8G4"/>
<dbReference type="PANTHER" id="PTHR24567:SF68">
    <property type="entry name" value="DNA-BINDING TRANSCRIPTIONAL DUAL REGULATOR CRP"/>
    <property type="match status" value="1"/>
</dbReference>
<proteinExistence type="predicted"/>
<dbReference type="PANTHER" id="PTHR24567">
    <property type="entry name" value="CRP FAMILY TRANSCRIPTIONAL REGULATORY PROTEIN"/>
    <property type="match status" value="1"/>
</dbReference>
<dbReference type="SMART" id="SM00419">
    <property type="entry name" value="HTH_CRP"/>
    <property type="match status" value="1"/>
</dbReference>
<name>A0A7V8U8G4_9SPHN</name>
<evidence type="ECO:0000313" key="6">
    <source>
        <dbReference type="Proteomes" id="UP000589292"/>
    </source>
</evidence>
<protein>
    <submittedName>
        <fullName evidence="5">Crp/Fnr family transcriptional regulator</fullName>
    </submittedName>
</protein>
<accession>A0A7V8U8G4</accession>
<keyword evidence="1" id="KW-0805">Transcription regulation</keyword>
<dbReference type="SUPFAM" id="SSF51206">
    <property type="entry name" value="cAMP-binding domain-like"/>
    <property type="match status" value="1"/>
</dbReference>
<dbReference type="CDD" id="cd00038">
    <property type="entry name" value="CAP_ED"/>
    <property type="match status" value="1"/>
</dbReference>
<dbReference type="GO" id="GO:0003700">
    <property type="term" value="F:DNA-binding transcription factor activity"/>
    <property type="evidence" value="ECO:0007669"/>
    <property type="project" value="TreeGrafter"/>
</dbReference>
<dbReference type="RefSeq" id="WP_181266998.1">
    <property type="nucleotide sequence ID" value="NZ_BAAAGB010000001.1"/>
</dbReference>
<evidence type="ECO:0000256" key="2">
    <source>
        <dbReference type="ARBA" id="ARBA00023125"/>
    </source>
</evidence>
<evidence type="ECO:0000259" key="4">
    <source>
        <dbReference type="PROSITE" id="PS51063"/>
    </source>
</evidence>
<feature type="domain" description="HTH crp-type" evidence="4">
    <location>
        <begin position="146"/>
        <end position="220"/>
    </location>
</feature>
<keyword evidence="6" id="KW-1185">Reference proteome</keyword>
<evidence type="ECO:0000256" key="1">
    <source>
        <dbReference type="ARBA" id="ARBA00023015"/>
    </source>
</evidence>
<dbReference type="Gene3D" id="1.10.10.10">
    <property type="entry name" value="Winged helix-like DNA-binding domain superfamily/Winged helix DNA-binding domain"/>
    <property type="match status" value="1"/>
</dbReference>
<dbReference type="Pfam" id="PF13545">
    <property type="entry name" value="HTH_Crp_2"/>
    <property type="match status" value="1"/>
</dbReference>
<dbReference type="InterPro" id="IPR014710">
    <property type="entry name" value="RmlC-like_jellyroll"/>
</dbReference>
<dbReference type="GO" id="GO:0003677">
    <property type="term" value="F:DNA binding"/>
    <property type="evidence" value="ECO:0007669"/>
    <property type="project" value="UniProtKB-KW"/>
</dbReference>
<reference evidence="5 6" key="1">
    <citation type="journal article" date="1994" name="Int. J. Syst. Bacteriol.">
        <title>Phylogenetic positions of novel aerobic, bacteriochlorophyll a-containing bacteria and description of Roseococcus thiosulfatophilus gen. nov., sp. nov., Erythromicrobium ramosum gen. nov., sp. nov., and Erythrobacter litoralis sp. nov.</title>
        <authorList>
            <person name="Yurkov V."/>
            <person name="Stackebrandt E."/>
            <person name="Holmes A."/>
            <person name="Fuerst J.A."/>
            <person name="Hugenholtz P."/>
            <person name="Golecki J."/>
            <person name="Gad'on N."/>
            <person name="Gorlenko V.M."/>
            <person name="Kompantseva E.I."/>
            <person name="Drews G."/>
        </authorList>
    </citation>
    <scope>NUCLEOTIDE SEQUENCE [LARGE SCALE GENOMIC DNA]</scope>
    <source>
        <strain evidence="5 6">KR-99</strain>
    </source>
</reference>
<dbReference type="Gene3D" id="2.60.120.10">
    <property type="entry name" value="Jelly Rolls"/>
    <property type="match status" value="1"/>
</dbReference>
<dbReference type="Proteomes" id="UP000589292">
    <property type="component" value="Unassembled WGS sequence"/>
</dbReference>
<evidence type="ECO:0000313" key="5">
    <source>
        <dbReference type="EMBL" id="MBA1374004.1"/>
    </source>
</evidence>
<dbReference type="InterPro" id="IPR036390">
    <property type="entry name" value="WH_DNA-bd_sf"/>
</dbReference>
<dbReference type="InterPro" id="IPR050397">
    <property type="entry name" value="Env_Response_Regulators"/>
</dbReference>
<organism evidence="5 6">
    <name type="scientific">Sphingomonas ursincola</name>
    <dbReference type="NCBI Taxonomy" id="56361"/>
    <lineage>
        <taxon>Bacteria</taxon>
        <taxon>Pseudomonadati</taxon>
        <taxon>Pseudomonadota</taxon>
        <taxon>Alphaproteobacteria</taxon>
        <taxon>Sphingomonadales</taxon>
        <taxon>Sphingomonadaceae</taxon>
        <taxon>Sphingomonas</taxon>
    </lineage>
</organism>
<comment type="caution">
    <text evidence="5">The sequence shown here is derived from an EMBL/GenBank/DDBJ whole genome shotgun (WGS) entry which is preliminary data.</text>
</comment>
<dbReference type="SUPFAM" id="SSF46785">
    <property type="entry name" value="Winged helix' DNA-binding domain"/>
    <property type="match status" value="1"/>
</dbReference>
<dbReference type="PROSITE" id="PS51063">
    <property type="entry name" value="HTH_CRP_2"/>
    <property type="match status" value="1"/>
</dbReference>
<evidence type="ECO:0000256" key="3">
    <source>
        <dbReference type="ARBA" id="ARBA00023163"/>
    </source>
</evidence>
<dbReference type="Pfam" id="PF00027">
    <property type="entry name" value="cNMP_binding"/>
    <property type="match status" value="1"/>
</dbReference>
<sequence length="252" mass="28077">MTPHVTLKLRGFGDLNDASQTWLADQVQRNVRSLPPRVDLLCQGGGTGPLHVLIEGWAIRYKTLEDGRRQILSVLIPGDMFDINGHLAKSMDHSIATLTPARVALLADDFLDTARKLHPDLEKLLWCDMHVSSAIQRERSTSLGQRTARERMAHILCELFMRQRSVRLAEGGSCAFHLTQTELAEALGMTPVYVNRTLQDLRRDGLIQLEQKCLTILDLTRLEATALFDGDYLKICDADGGAGAHKENAHAF</sequence>
<gene>
    <name evidence="5" type="ORF">FG486_06605</name>
</gene>
<keyword evidence="2" id="KW-0238">DNA-binding</keyword>
<dbReference type="InterPro" id="IPR036388">
    <property type="entry name" value="WH-like_DNA-bd_sf"/>
</dbReference>
<dbReference type="InterPro" id="IPR000595">
    <property type="entry name" value="cNMP-bd_dom"/>
</dbReference>